<sequence length="131" mass="14815">MIEYKDPRVWAVAALRDDPITGAWQVSGSRGDPDNTGYPRIWVSMDGGPELHLRERLFLRVNVYHERSDTALAMSRQVEAVLGDSVDGNPVVRLSRSTGPNLIPDETVYDCYTLFDITCRAYEVGERKEIK</sequence>
<protein>
    <recommendedName>
        <fullName evidence="3">DUF3168 domain-containing protein</fullName>
    </recommendedName>
</protein>
<evidence type="ECO:0000313" key="2">
    <source>
        <dbReference type="Proteomes" id="UP000259211"/>
    </source>
</evidence>
<dbReference type="EMBL" id="NOWI01000002">
    <property type="protein sequence ID" value="RFT46515.1"/>
    <property type="molecule type" value="Genomic_DNA"/>
</dbReference>
<reference evidence="1 2" key="1">
    <citation type="submission" date="2017-07" db="EMBL/GenBank/DDBJ databases">
        <authorList>
            <person name="Sun Z.S."/>
            <person name="Albrecht U."/>
            <person name="Echele G."/>
            <person name="Lee C.C."/>
        </authorList>
    </citation>
    <scope>NUCLEOTIDE SEQUENCE [LARGE SCALE GENOMIC DNA]</scope>
    <source>
        <strain evidence="1 2">P16-029</strain>
    </source>
</reference>
<evidence type="ECO:0000313" key="1">
    <source>
        <dbReference type="EMBL" id="RFT46515.1"/>
    </source>
</evidence>
<dbReference type="AlphaFoldDB" id="A0A3E2DMB2"/>
<comment type="caution">
    <text evidence="1">The sequence shown here is derived from an EMBL/GenBank/DDBJ whole genome shotgun (WGS) entry which is preliminary data.</text>
</comment>
<dbReference type="Proteomes" id="UP000259211">
    <property type="component" value="Unassembled WGS sequence"/>
</dbReference>
<gene>
    <name evidence="1" type="ORF">CHT91_02945</name>
</gene>
<proteinExistence type="predicted"/>
<dbReference type="RefSeq" id="WP_117188637.1">
    <property type="nucleotide sequence ID" value="NZ_NOWI01000002.1"/>
</dbReference>
<organism evidence="1 2">
    <name type="scientific">Cutibacterium avidum</name>
    <dbReference type="NCBI Taxonomy" id="33010"/>
    <lineage>
        <taxon>Bacteria</taxon>
        <taxon>Bacillati</taxon>
        <taxon>Actinomycetota</taxon>
        <taxon>Actinomycetes</taxon>
        <taxon>Propionibacteriales</taxon>
        <taxon>Propionibacteriaceae</taxon>
        <taxon>Cutibacterium</taxon>
    </lineage>
</organism>
<accession>A0A3E2DMB2</accession>
<evidence type="ECO:0008006" key="3">
    <source>
        <dbReference type="Google" id="ProtNLM"/>
    </source>
</evidence>
<name>A0A3E2DMB2_9ACTN</name>